<evidence type="ECO:0000313" key="2">
    <source>
        <dbReference type="EMBL" id="MBP2237433.1"/>
    </source>
</evidence>
<dbReference type="InterPro" id="IPR038186">
    <property type="entry name" value="CHAD_dom_sf"/>
</dbReference>
<evidence type="ECO:0000313" key="3">
    <source>
        <dbReference type="Proteomes" id="UP000730739"/>
    </source>
</evidence>
<name>A0ABS4R3F7_9HYPH</name>
<keyword evidence="3" id="KW-1185">Reference proteome</keyword>
<dbReference type="PROSITE" id="PS51708">
    <property type="entry name" value="CHAD"/>
    <property type="match status" value="1"/>
</dbReference>
<proteinExistence type="predicted"/>
<protein>
    <submittedName>
        <fullName evidence="2">CHAD domain-containing protein</fullName>
    </submittedName>
</protein>
<dbReference type="Proteomes" id="UP000730739">
    <property type="component" value="Unassembled WGS sequence"/>
</dbReference>
<dbReference type="InterPro" id="IPR007899">
    <property type="entry name" value="CHAD_dom"/>
</dbReference>
<dbReference type="PANTHER" id="PTHR39339">
    <property type="entry name" value="SLR1444 PROTEIN"/>
    <property type="match status" value="1"/>
</dbReference>
<comment type="caution">
    <text evidence="2">The sequence shown here is derived from an EMBL/GenBank/DDBJ whole genome shotgun (WGS) entry which is preliminary data.</text>
</comment>
<dbReference type="Pfam" id="PF05235">
    <property type="entry name" value="CHAD"/>
    <property type="match status" value="1"/>
</dbReference>
<dbReference type="PANTHER" id="PTHR39339:SF1">
    <property type="entry name" value="CHAD DOMAIN-CONTAINING PROTEIN"/>
    <property type="match status" value="1"/>
</dbReference>
<dbReference type="Gene3D" id="1.40.20.10">
    <property type="entry name" value="CHAD domain"/>
    <property type="match status" value="1"/>
</dbReference>
<dbReference type="SMART" id="SM00880">
    <property type="entry name" value="CHAD"/>
    <property type="match status" value="1"/>
</dbReference>
<evidence type="ECO:0000259" key="1">
    <source>
        <dbReference type="PROSITE" id="PS51708"/>
    </source>
</evidence>
<feature type="domain" description="CHAD" evidence="1">
    <location>
        <begin position="8"/>
        <end position="287"/>
    </location>
</feature>
<accession>A0ABS4R3F7</accession>
<reference evidence="2 3" key="1">
    <citation type="submission" date="2021-03" db="EMBL/GenBank/DDBJ databases">
        <title>Genomic Encyclopedia of Type Strains, Phase IV (KMG-IV): sequencing the most valuable type-strain genomes for metagenomic binning, comparative biology and taxonomic classification.</title>
        <authorList>
            <person name="Goeker M."/>
        </authorList>
    </citation>
    <scope>NUCLEOTIDE SEQUENCE [LARGE SCALE GENOMIC DNA]</scope>
    <source>
        <strain evidence="2 3">DSM 13372</strain>
    </source>
</reference>
<sequence length="302" mass="33927">MTYAFTPGRPFTEDFRAIAAEQIERAVAVLRERPAGLHEAIHDARKSFKRLRALYRLVACDAALFQKQENARIRDMAQNLSTVRDAAALVENAKHLREHAASKEQRVALDKVCSALLARRDRIAACDTDLDEKICVTIAGCGQAHSALAHISFHDGRRKSAARLENGWRRALERAARARAACGTGIDARLFHELRKRAQDYRMNLALLREVWPSAMQAKRAETGELVDVLGHLNDLAALTSLIDEEPELAGDSQDQTHLLSAIITRQEELRQEALQRAQAVFLDEPERESRTVELLWLEAAR</sequence>
<gene>
    <name evidence="2" type="ORF">J2Z31_003951</name>
</gene>
<dbReference type="EMBL" id="JAGILA010000005">
    <property type="protein sequence ID" value="MBP2237433.1"/>
    <property type="molecule type" value="Genomic_DNA"/>
</dbReference>
<organism evidence="2 3">
    <name type="scientific">Sinorhizobium kostiense</name>
    <dbReference type="NCBI Taxonomy" id="76747"/>
    <lineage>
        <taxon>Bacteria</taxon>
        <taxon>Pseudomonadati</taxon>
        <taxon>Pseudomonadota</taxon>
        <taxon>Alphaproteobacteria</taxon>
        <taxon>Hyphomicrobiales</taxon>
        <taxon>Rhizobiaceae</taxon>
        <taxon>Sinorhizobium/Ensifer group</taxon>
        <taxon>Sinorhizobium</taxon>
    </lineage>
</organism>
<dbReference type="RefSeq" id="WP_209603514.1">
    <property type="nucleotide sequence ID" value="NZ_JAGILA010000005.1"/>
</dbReference>